<dbReference type="PANTHER" id="PTHR33748:SF5">
    <property type="entry name" value="GROUND-LIKE DOMAIN-CONTAINING PROTEIN"/>
    <property type="match status" value="1"/>
</dbReference>
<organism evidence="1 2">
    <name type="scientific">Mytilus edulis</name>
    <name type="common">Blue mussel</name>
    <dbReference type="NCBI Taxonomy" id="6550"/>
    <lineage>
        <taxon>Eukaryota</taxon>
        <taxon>Metazoa</taxon>
        <taxon>Spiralia</taxon>
        <taxon>Lophotrochozoa</taxon>
        <taxon>Mollusca</taxon>
        <taxon>Bivalvia</taxon>
        <taxon>Autobranchia</taxon>
        <taxon>Pteriomorphia</taxon>
        <taxon>Mytilida</taxon>
        <taxon>Mytiloidea</taxon>
        <taxon>Mytilidae</taxon>
        <taxon>Mytilinae</taxon>
        <taxon>Mytilus</taxon>
    </lineage>
</organism>
<comment type="caution">
    <text evidence="1">The sequence shown here is derived from an EMBL/GenBank/DDBJ whole genome shotgun (WGS) entry which is preliminary data.</text>
</comment>
<dbReference type="AlphaFoldDB" id="A0A8S3U7D6"/>
<dbReference type="Gene3D" id="3.10.310.50">
    <property type="match status" value="1"/>
</dbReference>
<evidence type="ECO:0000313" key="1">
    <source>
        <dbReference type="EMBL" id="CAG2239840.1"/>
    </source>
</evidence>
<dbReference type="OrthoDB" id="6123462at2759"/>
<dbReference type="InterPro" id="IPR033438">
    <property type="entry name" value="MOLO1"/>
</dbReference>
<name>A0A8S3U7D6_MYTED</name>
<reference evidence="1" key="1">
    <citation type="submission" date="2021-03" db="EMBL/GenBank/DDBJ databases">
        <authorList>
            <person name="Bekaert M."/>
        </authorList>
    </citation>
    <scope>NUCLEOTIDE SEQUENCE</scope>
</reference>
<dbReference type="PANTHER" id="PTHR33748">
    <property type="entry name" value="PROTEIN CBG04600"/>
    <property type="match status" value="1"/>
</dbReference>
<protein>
    <submittedName>
        <fullName evidence="1">Uncharacterized protein</fullName>
    </submittedName>
</protein>
<sequence>MPNPSTESDHGQCGRHCKFTWICDPCQILNSTAADEIDEMLVDVKPPKSICRNVDRYRISLAVVNRMKYGFATSQAKTFARNLRKYNWNFETGSCGNNVVIFLSRYDRQIYTSAGEAAFEVLNQKCITGIYKKAKEVYFLSDDFEGGLKFMVQEYKYGLISIIYVRTVFVNREIPQVNTFVKRCIQQSRSH</sequence>
<dbReference type="GO" id="GO:0005892">
    <property type="term" value="C:acetylcholine-gated channel complex"/>
    <property type="evidence" value="ECO:0007669"/>
    <property type="project" value="InterPro"/>
</dbReference>
<evidence type="ECO:0000313" key="2">
    <source>
        <dbReference type="Proteomes" id="UP000683360"/>
    </source>
</evidence>
<proteinExistence type="predicted"/>
<accession>A0A8S3U7D6</accession>
<gene>
    <name evidence="1" type="ORF">MEDL_52153</name>
</gene>
<dbReference type="Proteomes" id="UP000683360">
    <property type="component" value="Unassembled WGS sequence"/>
</dbReference>
<dbReference type="EMBL" id="CAJPWZ010002537">
    <property type="protein sequence ID" value="CAG2239840.1"/>
    <property type="molecule type" value="Genomic_DNA"/>
</dbReference>
<dbReference type="Pfam" id="PF17175">
    <property type="entry name" value="MOLO1"/>
    <property type="match status" value="1"/>
</dbReference>
<keyword evidence="2" id="KW-1185">Reference proteome</keyword>